<evidence type="ECO:0000256" key="3">
    <source>
        <dbReference type="ARBA" id="ARBA00022692"/>
    </source>
</evidence>
<protein>
    <submittedName>
        <fullName evidence="7">LysE family translocator</fullName>
    </submittedName>
</protein>
<proteinExistence type="predicted"/>
<comment type="caution">
    <text evidence="7">The sequence shown here is derived from an EMBL/GenBank/DDBJ whole genome shotgun (WGS) entry which is preliminary data.</text>
</comment>
<sequence>MITKILTSFIFIVAPLVYSPGPANITLAGLGGTFSFKKTLPFILGLWLSTISGLLICLYGATDFIMKHKTLMTYLPIFGALYLFYMAYKSLTSIKKISIEDNQEEDESLKGPSFIEGVIFQALNPKFLVFTISVYSPFIDEGTLFLSLFSVILFIGGASAHLAWFFLGNRLSHILGGKTAQYFFGFLLIGVGIWMVSSSFK</sequence>
<keyword evidence="5 6" id="KW-0472">Membrane</keyword>
<dbReference type="PANTHER" id="PTHR30086">
    <property type="entry name" value="ARGININE EXPORTER PROTEIN ARGO"/>
    <property type="match status" value="1"/>
</dbReference>
<evidence type="ECO:0000256" key="5">
    <source>
        <dbReference type="ARBA" id="ARBA00023136"/>
    </source>
</evidence>
<dbReference type="RefSeq" id="WP_114705347.1">
    <property type="nucleotide sequence ID" value="NZ_QDKL01000001.1"/>
</dbReference>
<feature type="transmembrane region" description="Helical" evidence="6">
    <location>
        <begin position="179"/>
        <end position="197"/>
    </location>
</feature>
<dbReference type="Pfam" id="PF01810">
    <property type="entry name" value="LysE"/>
    <property type="match status" value="1"/>
</dbReference>
<keyword evidence="3 6" id="KW-0812">Transmembrane</keyword>
<evidence type="ECO:0000256" key="2">
    <source>
        <dbReference type="ARBA" id="ARBA00022475"/>
    </source>
</evidence>
<feature type="transmembrane region" description="Helical" evidence="6">
    <location>
        <begin position="38"/>
        <end position="59"/>
    </location>
</feature>
<organism evidence="7 8">
    <name type="scientific">Halobacteriovorax vibrionivorans</name>
    <dbReference type="NCBI Taxonomy" id="2152716"/>
    <lineage>
        <taxon>Bacteria</taxon>
        <taxon>Pseudomonadati</taxon>
        <taxon>Bdellovibrionota</taxon>
        <taxon>Bacteriovoracia</taxon>
        <taxon>Bacteriovoracales</taxon>
        <taxon>Halobacteriovoraceae</taxon>
        <taxon>Halobacteriovorax</taxon>
    </lineage>
</organism>
<keyword evidence="4 6" id="KW-1133">Transmembrane helix</keyword>
<comment type="subcellular location">
    <subcellularLocation>
        <location evidence="1">Cell membrane</location>
        <topology evidence="1">Multi-pass membrane protein</topology>
    </subcellularLocation>
</comment>
<reference evidence="8" key="1">
    <citation type="journal article" date="2019" name="Int. J. Syst. Evol. Microbiol.">
        <title>Halobacteriovorax valvorus sp. nov., a novel prokaryotic predator isolated from coastal seawater of China.</title>
        <authorList>
            <person name="Chen M.-X."/>
        </authorList>
    </citation>
    <scope>NUCLEOTIDE SEQUENCE [LARGE SCALE GENOMIC DNA]</scope>
    <source>
        <strain evidence="8">BL9</strain>
    </source>
</reference>
<evidence type="ECO:0000256" key="6">
    <source>
        <dbReference type="SAM" id="Phobius"/>
    </source>
</evidence>
<evidence type="ECO:0000313" key="7">
    <source>
        <dbReference type="EMBL" id="RZF22402.1"/>
    </source>
</evidence>
<name>A0ABY0IMC8_9BACT</name>
<dbReference type="InterPro" id="IPR001123">
    <property type="entry name" value="LeuE-type"/>
</dbReference>
<keyword evidence="8" id="KW-1185">Reference proteome</keyword>
<evidence type="ECO:0000256" key="4">
    <source>
        <dbReference type="ARBA" id="ARBA00022989"/>
    </source>
</evidence>
<dbReference type="PANTHER" id="PTHR30086:SF20">
    <property type="entry name" value="ARGININE EXPORTER PROTEIN ARGO-RELATED"/>
    <property type="match status" value="1"/>
</dbReference>
<gene>
    <name evidence="7" type="ORF">DAY19_01125</name>
</gene>
<dbReference type="Proteomes" id="UP000443582">
    <property type="component" value="Unassembled WGS sequence"/>
</dbReference>
<evidence type="ECO:0000256" key="1">
    <source>
        <dbReference type="ARBA" id="ARBA00004651"/>
    </source>
</evidence>
<feature type="transmembrane region" description="Helical" evidence="6">
    <location>
        <begin position="71"/>
        <end position="88"/>
    </location>
</feature>
<evidence type="ECO:0000313" key="8">
    <source>
        <dbReference type="Proteomes" id="UP000443582"/>
    </source>
</evidence>
<feature type="transmembrane region" description="Helical" evidence="6">
    <location>
        <begin position="144"/>
        <end position="167"/>
    </location>
</feature>
<dbReference type="EMBL" id="QDKL01000001">
    <property type="protein sequence ID" value="RZF22402.1"/>
    <property type="molecule type" value="Genomic_DNA"/>
</dbReference>
<keyword evidence="2" id="KW-1003">Cell membrane</keyword>
<accession>A0ABY0IMC8</accession>